<dbReference type="OrthoDB" id="5507600at2"/>
<dbReference type="RefSeq" id="WP_146982662.1">
    <property type="nucleotide sequence ID" value="NZ_VOSM01000010.1"/>
</dbReference>
<organism evidence="3 4">
    <name type="scientific">Lujinxingia vulgaris</name>
    <dbReference type="NCBI Taxonomy" id="2600176"/>
    <lineage>
        <taxon>Bacteria</taxon>
        <taxon>Deltaproteobacteria</taxon>
        <taxon>Bradymonadales</taxon>
        <taxon>Lujinxingiaceae</taxon>
        <taxon>Lujinxingia</taxon>
    </lineage>
</organism>
<evidence type="ECO:0000256" key="2">
    <source>
        <dbReference type="SAM" id="Phobius"/>
    </source>
</evidence>
<dbReference type="AlphaFoldDB" id="A0A5C6X7W9"/>
<feature type="region of interest" description="Disordered" evidence="1">
    <location>
        <begin position="211"/>
        <end position="234"/>
    </location>
</feature>
<dbReference type="EMBL" id="VOSM01000010">
    <property type="protein sequence ID" value="TXD35199.1"/>
    <property type="molecule type" value="Genomic_DNA"/>
</dbReference>
<keyword evidence="2" id="KW-1133">Transmembrane helix</keyword>
<keyword evidence="4" id="KW-1185">Reference proteome</keyword>
<evidence type="ECO:0000256" key="1">
    <source>
        <dbReference type="SAM" id="MobiDB-lite"/>
    </source>
</evidence>
<proteinExistence type="predicted"/>
<sequence length="234" mass="26271">MDWDTLELIELVVTLSVVPLAILAAYLDRRHRAKSASAWREVADHCDLHFLDRGAADQELEESYRGYKLRVSSELFKVEAGRSTQTCYVTTIAVNTLQAAVREARIDPREPYAHETGEWKATTKSFAAAFRQNDAEVTRWLADDPDLRHVMERVQAAGDNLELREGQVRRSRQHLFASFGELLKFINTTIELTSKIDARARQLIRAEDAPGEGKVVNSEMEEAVGAGASGGELW</sequence>
<comment type="caution">
    <text evidence="3">The sequence shown here is derived from an EMBL/GenBank/DDBJ whole genome shotgun (WGS) entry which is preliminary data.</text>
</comment>
<evidence type="ECO:0000313" key="4">
    <source>
        <dbReference type="Proteomes" id="UP000321412"/>
    </source>
</evidence>
<keyword evidence="2" id="KW-0472">Membrane</keyword>
<protein>
    <submittedName>
        <fullName evidence="3">Uncharacterized protein</fullName>
    </submittedName>
</protein>
<reference evidence="3 4" key="1">
    <citation type="submission" date="2019-08" db="EMBL/GenBank/DDBJ databases">
        <title>Bradymonadales sp. TMQ4.</title>
        <authorList>
            <person name="Liang Q."/>
        </authorList>
    </citation>
    <scope>NUCLEOTIDE SEQUENCE [LARGE SCALE GENOMIC DNA]</scope>
    <source>
        <strain evidence="3 4">TMQ4</strain>
    </source>
</reference>
<name>A0A5C6X7W9_9DELT</name>
<dbReference type="Proteomes" id="UP000321412">
    <property type="component" value="Unassembled WGS sequence"/>
</dbReference>
<keyword evidence="2" id="KW-0812">Transmembrane</keyword>
<evidence type="ECO:0000313" key="3">
    <source>
        <dbReference type="EMBL" id="TXD35199.1"/>
    </source>
</evidence>
<accession>A0A5C6X7W9</accession>
<feature type="transmembrane region" description="Helical" evidence="2">
    <location>
        <begin position="6"/>
        <end position="27"/>
    </location>
</feature>
<gene>
    <name evidence="3" type="ORF">FRC98_17185</name>
</gene>